<dbReference type="AlphaFoldDB" id="A0AAV4DEY2"/>
<feature type="compositionally biased region" description="Polar residues" evidence="1">
    <location>
        <begin position="74"/>
        <end position="87"/>
    </location>
</feature>
<protein>
    <submittedName>
        <fullName evidence="2">Uncharacterized protein</fullName>
    </submittedName>
</protein>
<reference evidence="2 3" key="1">
    <citation type="journal article" date="2021" name="Elife">
        <title>Chloroplast acquisition without the gene transfer in kleptoplastic sea slugs, Plakobranchus ocellatus.</title>
        <authorList>
            <person name="Maeda T."/>
            <person name="Takahashi S."/>
            <person name="Yoshida T."/>
            <person name="Shimamura S."/>
            <person name="Takaki Y."/>
            <person name="Nagai Y."/>
            <person name="Toyoda A."/>
            <person name="Suzuki Y."/>
            <person name="Arimoto A."/>
            <person name="Ishii H."/>
            <person name="Satoh N."/>
            <person name="Nishiyama T."/>
            <person name="Hasebe M."/>
            <person name="Maruyama T."/>
            <person name="Minagawa J."/>
            <person name="Obokata J."/>
            <person name="Shigenobu S."/>
        </authorList>
    </citation>
    <scope>NUCLEOTIDE SEQUENCE [LARGE SCALE GENOMIC DNA]</scope>
</reference>
<gene>
    <name evidence="2" type="ORF">PoB_006912800</name>
</gene>
<dbReference type="EMBL" id="BLXT01007807">
    <property type="protein sequence ID" value="GFO42623.1"/>
    <property type="molecule type" value="Genomic_DNA"/>
</dbReference>
<sequence>MADNESVQSAMDKSDTPAHSVDYYYLEAMRYLTCKAAHHSDDSEDEDHECSCSRCRAEQSKDADGTGPGGLDTSDGSNMDGANQASGSRERSWSHSMAKDRESGTISELPKLAGNRLKNRRFSDGMLLKQTMKVSNGHVQWADDCKKELTRFRPRKKYTRSPCVTQLPVKSILKNCSHESLVIQEDLDSSTSSVDD</sequence>
<dbReference type="Proteomes" id="UP000735302">
    <property type="component" value="Unassembled WGS sequence"/>
</dbReference>
<proteinExistence type="predicted"/>
<evidence type="ECO:0000256" key="1">
    <source>
        <dbReference type="SAM" id="MobiDB-lite"/>
    </source>
</evidence>
<feature type="compositionally biased region" description="Basic and acidic residues" evidence="1">
    <location>
        <begin position="88"/>
        <end position="103"/>
    </location>
</feature>
<keyword evidence="3" id="KW-1185">Reference proteome</keyword>
<name>A0AAV4DEY2_9GAST</name>
<evidence type="ECO:0000313" key="2">
    <source>
        <dbReference type="EMBL" id="GFO42623.1"/>
    </source>
</evidence>
<accession>A0AAV4DEY2</accession>
<organism evidence="2 3">
    <name type="scientific">Plakobranchus ocellatus</name>
    <dbReference type="NCBI Taxonomy" id="259542"/>
    <lineage>
        <taxon>Eukaryota</taxon>
        <taxon>Metazoa</taxon>
        <taxon>Spiralia</taxon>
        <taxon>Lophotrochozoa</taxon>
        <taxon>Mollusca</taxon>
        <taxon>Gastropoda</taxon>
        <taxon>Heterobranchia</taxon>
        <taxon>Euthyneura</taxon>
        <taxon>Panpulmonata</taxon>
        <taxon>Sacoglossa</taxon>
        <taxon>Placobranchoidea</taxon>
        <taxon>Plakobranchidae</taxon>
        <taxon>Plakobranchus</taxon>
    </lineage>
</organism>
<evidence type="ECO:0000313" key="3">
    <source>
        <dbReference type="Proteomes" id="UP000735302"/>
    </source>
</evidence>
<feature type="compositionally biased region" description="Basic and acidic residues" evidence="1">
    <location>
        <begin position="49"/>
        <end position="64"/>
    </location>
</feature>
<comment type="caution">
    <text evidence="2">The sequence shown here is derived from an EMBL/GenBank/DDBJ whole genome shotgun (WGS) entry which is preliminary data.</text>
</comment>
<feature type="region of interest" description="Disordered" evidence="1">
    <location>
        <begin position="37"/>
        <end position="112"/>
    </location>
</feature>